<keyword evidence="4 7" id="KW-0812">Transmembrane</keyword>
<keyword evidence="9" id="KW-1185">Reference proteome</keyword>
<feature type="transmembrane region" description="Helical" evidence="7">
    <location>
        <begin position="6"/>
        <end position="28"/>
    </location>
</feature>
<dbReference type="Gene3D" id="1.10.1760.20">
    <property type="match status" value="1"/>
</dbReference>
<dbReference type="PANTHER" id="PTHR34229">
    <property type="entry name" value="METAL TRANSPORT PROTEIN HI_1621-RELATED"/>
    <property type="match status" value="1"/>
</dbReference>
<dbReference type="InterPro" id="IPR002751">
    <property type="entry name" value="CbiM/NikMN"/>
</dbReference>
<evidence type="ECO:0000256" key="7">
    <source>
        <dbReference type="SAM" id="Phobius"/>
    </source>
</evidence>
<evidence type="ECO:0000256" key="4">
    <source>
        <dbReference type="ARBA" id="ARBA00022692"/>
    </source>
</evidence>
<keyword evidence="2" id="KW-0813">Transport</keyword>
<dbReference type="EMBL" id="FQZV01000020">
    <property type="protein sequence ID" value="SHJ31334.1"/>
    <property type="molecule type" value="Genomic_DNA"/>
</dbReference>
<evidence type="ECO:0000256" key="2">
    <source>
        <dbReference type="ARBA" id="ARBA00022448"/>
    </source>
</evidence>
<gene>
    <name evidence="8" type="ORF">SAMN02745975_01782</name>
</gene>
<comment type="subcellular location">
    <subcellularLocation>
        <location evidence="1">Cell membrane</location>
        <topology evidence="1">Multi-pass membrane protein</topology>
    </subcellularLocation>
</comment>
<dbReference type="PANTHER" id="PTHR34229:SF1">
    <property type="entry name" value="METAL TRANSPORT PROTEIN HI_1621-RELATED"/>
    <property type="match status" value="1"/>
</dbReference>
<evidence type="ECO:0000256" key="5">
    <source>
        <dbReference type="ARBA" id="ARBA00022989"/>
    </source>
</evidence>
<dbReference type="Pfam" id="PF01891">
    <property type="entry name" value="CbiM"/>
    <property type="match status" value="1"/>
</dbReference>
<sequence length="217" mass="22916">MHIPDGLLSLPTLAVTGAASVGGIGTAVKKTKEQLDDHKIPLLGVMGAFIFAAQMINFPVGMGTSGHLIGAFFASILLGPWASALVLSAILIIQSFFFGDGGVLALGANIFNMAVIANFSGYYLYQLFKRNERGYSSSGIVAGGCISVVAAALAAAVEIFLSRRSELMIVLPPMLFWHIIIGIGEGLITLFLISYIAKVRSDLLLQPVVNKEGHHGK</sequence>
<keyword evidence="5 7" id="KW-1133">Transmembrane helix</keyword>
<reference evidence="9" key="1">
    <citation type="submission" date="2016-11" db="EMBL/GenBank/DDBJ databases">
        <authorList>
            <person name="Varghese N."/>
            <person name="Submissions S."/>
        </authorList>
    </citation>
    <scope>NUCLEOTIDE SEQUENCE [LARGE SCALE GENOMIC DNA]</scope>
    <source>
        <strain evidence="9">DSM 17957</strain>
    </source>
</reference>
<dbReference type="RefSeq" id="WP_110940939.1">
    <property type="nucleotide sequence ID" value="NZ_FQZV01000020.1"/>
</dbReference>
<evidence type="ECO:0000256" key="1">
    <source>
        <dbReference type="ARBA" id="ARBA00004651"/>
    </source>
</evidence>
<evidence type="ECO:0000313" key="8">
    <source>
        <dbReference type="EMBL" id="SHJ31334.1"/>
    </source>
</evidence>
<evidence type="ECO:0000313" key="9">
    <source>
        <dbReference type="Proteomes" id="UP000184536"/>
    </source>
</evidence>
<name>A0A1M6IA38_9FIRM</name>
<accession>A0A1M6IA38</accession>
<feature type="transmembrane region" description="Helical" evidence="7">
    <location>
        <begin position="68"/>
        <end position="91"/>
    </location>
</feature>
<dbReference type="Proteomes" id="UP000184536">
    <property type="component" value="Unassembled WGS sequence"/>
</dbReference>
<proteinExistence type="predicted"/>
<feature type="transmembrane region" description="Helical" evidence="7">
    <location>
        <begin position="40"/>
        <end position="62"/>
    </location>
</feature>
<feature type="transmembrane region" description="Helical" evidence="7">
    <location>
        <begin position="103"/>
        <end position="125"/>
    </location>
</feature>
<dbReference type="GO" id="GO:0005886">
    <property type="term" value="C:plasma membrane"/>
    <property type="evidence" value="ECO:0007669"/>
    <property type="project" value="UniProtKB-SubCell"/>
</dbReference>
<evidence type="ECO:0000256" key="3">
    <source>
        <dbReference type="ARBA" id="ARBA00022475"/>
    </source>
</evidence>
<dbReference type="GO" id="GO:0000041">
    <property type="term" value="P:transition metal ion transport"/>
    <property type="evidence" value="ECO:0007669"/>
    <property type="project" value="InterPro"/>
</dbReference>
<organism evidence="8 9">
    <name type="scientific">Geosporobacter subterraneus DSM 17957</name>
    <dbReference type="NCBI Taxonomy" id="1121919"/>
    <lineage>
        <taxon>Bacteria</taxon>
        <taxon>Bacillati</taxon>
        <taxon>Bacillota</taxon>
        <taxon>Clostridia</taxon>
        <taxon>Peptostreptococcales</taxon>
        <taxon>Thermotaleaceae</taxon>
        <taxon>Geosporobacter</taxon>
    </lineage>
</organism>
<feature type="transmembrane region" description="Helical" evidence="7">
    <location>
        <begin position="174"/>
        <end position="197"/>
    </location>
</feature>
<dbReference type="AlphaFoldDB" id="A0A1M6IA38"/>
<dbReference type="STRING" id="1121919.SAMN02745975_01782"/>
<protein>
    <submittedName>
        <fullName evidence="8">Cobalt/nickel transport system permease protein</fullName>
    </submittedName>
</protein>
<evidence type="ECO:0000256" key="6">
    <source>
        <dbReference type="ARBA" id="ARBA00023136"/>
    </source>
</evidence>
<feature type="transmembrane region" description="Helical" evidence="7">
    <location>
        <begin position="137"/>
        <end position="162"/>
    </location>
</feature>
<keyword evidence="3" id="KW-1003">Cell membrane</keyword>
<dbReference type="OrthoDB" id="5395048at2"/>
<keyword evidence="6 7" id="KW-0472">Membrane</keyword>